<feature type="domain" description="Pseudouridine synthase II N-terminal" evidence="20">
    <location>
        <begin position="169"/>
        <end position="318"/>
    </location>
</feature>
<name>A0A8B9BDJ3_9AVES</name>
<dbReference type="HAMAP" id="MF_01080">
    <property type="entry name" value="TruB_bact"/>
    <property type="match status" value="1"/>
</dbReference>
<evidence type="ECO:0000256" key="3">
    <source>
        <dbReference type="ARBA" id="ARBA00004123"/>
    </source>
</evidence>
<evidence type="ECO:0000256" key="1">
    <source>
        <dbReference type="ARBA" id="ARBA00001166"/>
    </source>
</evidence>
<evidence type="ECO:0000259" key="21">
    <source>
        <dbReference type="Pfam" id="PF16198"/>
    </source>
</evidence>
<dbReference type="AlphaFoldDB" id="A0A8B9BDJ3"/>
<dbReference type="Proteomes" id="UP000694426">
    <property type="component" value="Unplaced"/>
</dbReference>
<dbReference type="InterPro" id="IPR002501">
    <property type="entry name" value="PsdUridine_synth_N"/>
</dbReference>
<feature type="compositionally biased region" description="Polar residues" evidence="19">
    <location>
        <begin position="37"/>
        <end position="47"/>
    </location>
</feature>
<evidence type="ECO:0000256" key="12">
    <source>
        <dbReference type="ARBA" id="ARBA00023242"/>
    </source>
</evidence>
<dbReference type="PANTHER" id="PTHR13767">
    <property type="entry name" value="TRNA-PSEUDOURIDINE SYNTHASE"/>
    <property type="match status" value="1"/>
</dbReference>
<dbReference type="InterPro" id="IPR014780">
    <property type="entry name" value="tRNA_psdUridine_synth_TruB"/>
</dbReference>
<comment type="similarity">
    <text evidence="5">Belongs to the pseudouridine synthase TruB family.</text>
</comment>
<comment type="function">
    <text evidence="15">Pseudouridine synthase that catalyzes pseudouridylation of mRNAs and tRNAs. Mediates pseudouridylation of mRNAs with the consensus sequence 5'-GUUCNANNC-3', harboring a stem-loop structure. Constitutes the major pseudouridine synthase acting on mRNAs. Also catalyzes pseudouridylation of some tRNAs, including synthesis of pseudouridine(55) from uracil-55, in the psi GC loop of a subset of tRNAs. Promotes the processing of pri-let-7 microRNAs (pri-miRNAs) independently of its RNA pseudouridylate synthase activity. Acts by binding to the stem-loop structure on pri-let-7, preventing LIN28-binding (LIN28A and/or LIN28B), thereby enhancing the interaction between pri-let-7 and the microprocessor DGCR8, which mediates miRNA maturation.</text>
</comment>
<dbReference type="GO" id="GO:0070883">
    <property type="term" value="F:pre-miRNA binding"/>
    <property type="evidence" value="ECO:0007669"/>
    <property type="project" value="Ensembl"/>
</dbReference>
<dbReference type="EC" id="5.4.99.25" evidence="6"/>
<dbReference type="GO" id="GO:2000633">
    <property type="term" value="P:positive regulation of pre-miRNA processing"/>
    <property type="evidence" value="ECO:0007669"/>
    <property type="project" value="Ensembl"/>
</dbReference>
<dbReference type="FunFam" id="3.30.2350.10:FF:000013">
    <property type="entry name" value="TruB pseudouridine synthase family member 1"/>
    <property type="match status" value="1"/>
</dbReference>
<keyword evidence="10" id="KW-0007">Acetylation</keyword>
<comment type="catalytic activity">
    <reaction evidence="2">
        <text>uridine in 5S rRNA = pseudouridine in 5S rRNA</text>
        <dbReference type="Rhea" id="RHEA:47036"/>
        <dbReference type="Rhea" id="RHEA-COMP:11730"/>
        <dbReference type="Rhea" id="RHEA-COMP:11731"/>
        <dbReference type="ChEBI" id="CHEBI:65314"/>
        <dbReference type="ChEBI" id="CHEBI:65315"/>
    </reaction>
</comment>
<dbReference type="GO" id="GO:0005829">
    <property type="term" value="C:cytosol"/>
    <property type="evidence" value="ECO:0007669"/>
    <property type="project" value="UniProtKB-SubCell"/>
</dbReference>
<dbReference type="SUPFAM" id="SSF55120">
    <property type="entry name" value="Pseudouridine synthase"/>
    <property type="match status" value="1"/>
</dbReference>
<evidence type="ECO:0000256" key="15">
    <source>
        <dbReference type="ARBA" id="ARBA00059404"/>
    </source>
</evidence>
<feature type="domain" description="tRNA pseudouridylate synthase B C-terminal" evidence="21">
    <location>
        <begin position="319"/>
        <end position="354"/>
    </location>
</feature>
<evidence type="ECO:0000256" key="10">
    <source>
        <dbReference type="ARBA" id="ARBA00022990"/>
    </source>
</evidence>
<keyword evidence="11" id="KW-0413">Isomerase</keyword>
<feature type="compositionally biased region" description="Pro residues" evidence="19">
    <location>
        <begin position="59"/>
        <end position="74"/>
    </location>
</feature>
<dbReference type="Gene3D" id="3.30.2350.10">
    <property type="entry name" value="Pseudouridine synthase"/>
    <property type="match status" value="1"/>
</dbReference>
<dbReference type="InterPro" id="IPR020103">
    <property type="entry name" value="PsdUridine_synth_cat_dom_sf"/>
</dbReference>
<dbReference type="Ensembl" id="ENSABRT00000003684.1">
    <property type="protein sequence ID" value="ENSABRP00000002524.1"/>
    <property type="gene ID" value="ENSABRG00000002471.1"/>
</dbReference>
<comment type="catalytic activity">
    <reaction evidence="13">
        <text>a uridine in tRNA = a pseudouridine in tRNA</text>
        <dbReference type="Rhea" id="RHEA:54572"/>
        <dbReference type="Rhea" id="RHEA-COMP:13339"/>
        <dbReference type="Rhea" id="RHEA-COMP:13934"/>
        <dbReference type="ChEBI" id="CHEBI:65314"/>
        <dbReference type="ChEBI" id="CHEBI:65315"/>
    </reaction>
</comment>
<evidence type="ECO:0000256" key="8">
    <source>
        <dbReference type="ARBA" id="ARBA00022664"/>
    </source>
</evidence>
<dbReference type="PANTHER" id="PTHR13767:SF2">
    <property type="entry name" value="PSEUDOURIDYLATE SYNTHASE TRUB1"/>
    <property type="match status" value="1"/>
</dbReference>
<evidence type="ECO:0000256" key="11">
    <source>
        <dbReference type="ARBA" id="ARBA00023235"/>
    </source>
</evidence>
<evidence type="ECO:0000313" key="22">
    <source>
        <dbReference type="Ensembl" id="ENSABRP00000002524.1"/>
    </source>
</evidence>
<organism evidence="22 23">
    <name type="scientific">Anser brachyrhynchus</name>
    <name type="common">Pink-footed goose</name>
    <dbReference type="NCBI Taxonomy" id="132585"/>
    <lineage>
        <taxon>Eukaryota</taxon>
        <taxon>Metazoa</taxon>
        <taxon>Chordata</taxon>
        <taxon>Craniata</taxon>
        <taxon>Vertebrata</taxon>
        <taxon>Euteleostomi</taxon>
        <taxon>Archelosauria</taxon>
        <taxon>Archosauria</taxon>
        <taxon>Dinosauria</taxon>
        <taxon>Saurischia</taxon>
        <taxon>Theropoda</taxon>
        <taxon>Coelurosauria</taxon>
        <taxon>Aves</taxon>
        <taxon>Neognathae</taxon>
        <taxon>Galloanserae</taxon>
        <taxon>Anseriformes</taxon>
        <taxon>Anatidae</taxon>
        <taxon>Anserinae</taxon>
        <taxon>Anser</taxon>
    </lineage>
</organism>
<sequence length="398" mass="42763">MTGLLTSFLTERLPAENNPAEQLRDPVTRHSPRPVPSLSTPRGSNPSRLHPCTSHPLTTIPPTPPPQDPPPSPQSPLGRTSRSPAELRFPAAPGRGPAGRRPGGRRGRARSMAAREAGGGVAGRADQKLFSLSGLFAVYKPKGPTSAAVLNLLKEKLLAEAGVQTNGNKRKSQVLKIGHGGTLDSAATGVLVVGIGKGTKLLKTMLAGSKKYTAIGLLGKATDTLDATGKITEEKPYDQVTKTDLENVLQKFTGDIMQVPPLYSALKKDGERLSTLVKRGEAVEAKPARPVRVYSLSLQQFQPPLFTLDVECGGGFYVRSLVSDIGKELSTCASMQELTRTKHGPFTLEEHALHEDKWTIDEIARSLEHCMSLFPGEPSHKKFKTEHPGETAVSCEDK</sequence>
<comment type="catalytic activity">
    <reaction evidence="14">
        <text>uridine(55) in tRNA = pseudouridine(55) in tRNA</text>
        <dbReference type="Rhea" id="RHEA:42532"/>
        <dbReference type="Rhea" id="RHEA-COMP:10101"/>
        <dbReference type="Rhea" id="RHEA-COMP:10102"/>
        <dbReference type="ChEBI" id="CHEBI:65314"/>
        <dbReference type="ChEBI" id="CHEBI:65315"/>
        <dbReference type="EC" id="5.4.99.25"/>
    </reaction>
    <physiologicalReaction direction="left-to-right" evidence="14">
        <dbReference type="Rhea" id="RHEA:42533"/>
    </physiologicalReaction>
</comment>
<dbReference type="Pfam" id="PF01509">
    <property type="entry name" value="TruB_N"/>
    <property type="match status" value="1"/>
</dbReference>
<evidence type="ECO:0000256" key="7">
    <source>
        <dbReference type="ARBA" id="ARBA00022490"/>
    </source>
</evidence>
<comment type="catalytic activity">
    <reaction evidence="1">
        <text>a uridine in mRNA = a pseudouridine in mRNA</text>
        <dbReference type="Rhea" id="RHEA:56644"/>
        <dbReference type="Rhea" id="RHEA-COMP:14658"/>
        <dbReference type="Rhea" id="RHEA-COMP:14659"/>
        <dbReference type="ChEBI" id="CHEBI:65314"/>
        <dbReference type="ChEBI" id="CHEBI:65315"/>
    </reaction>
</comment>
<keyword evidence="7" id="KW-0963">Cytoplasm</keyword>
<evidence type="ECO:0000256" key="14">
    <source>
        <dbReference type="ARBA" id="ARBA00051710"/>
    </source>
</evidence>
<evidence type="ECO:0000256" key="18">
    <source>
        <dbReference type="ARBA" id="ARBA00079906"/>
    </source>
</evidence>
<dbReference type="GO" id="GO:0006397">
    <property type="term" value="P:mRNA processing"/>
    <property type="evidence" value="ECO:0007669"/>
    <property type="project" value="UniProtKB-KW"/>
</dbReference>
<proteinExistence type="inferred from homology"/>
<evidence type="ECO:0000313" key="23">
    <source>
        <dbReference type="Proteomes" id="UP000694426"/>
    </source>
</evidence>
<reference evidence="22" key="2">
    <citation type="submission" date="2025-09" db="UniProtKB">
        <authorList>
            <consortium name="Ensembl"/>
        </authorList>
    </citation>
    <scope>IDENTIFICATION</scope>
</reference>
<comment type="subcellular location">
    <subcellularLocation>
        <location evidence="4">Cytoplasm</location>
        <location evidence="4">Cytosol</location>
    </subcellularLocation>
    <subcellularLocation>
        <location evidence="3">Nucleus</location>
    </subcellularLocation>
</comment>
<protein>
    <recommendedName>
        <fullName evidence="16">Pseudouridylate synthase TRUB1</fullName>
        <ecNumber evidence="6">5.4.99.25</ecNumber>
    </recommendedName>
    <alternativeName>
        <fullName evidence="17">TruB pseudouridine synthase homolog 1</fullName>
    </alternativeName>
    <alternativeName>
        <fullName evidence="18">tRNA pseudouridine 55 synthase TRUB1</fullName>
    </alternativeName>
</protein>
<evidence type="ECO:0000256" key="6">
    <source>
        <dbReference type="ARBA" id="ARBA00012787"/>
    </source>
</evidence>
<evidence type="ECO:0000256" key="16">
    <source>
        <dbReference type="ARBA" id="ARBA00067538"/>
    </source>
</evidence>
<keyword evidence="9" id="KW-0819">tRNA processing</keyword>
<dbReference type="GO" id="GO:0160148">
    <property type="term" value="F:tRNA pseudouridine(55) synthase activity"/>
    <property type="evidence" value="ECO:0007669"/>
    <property type="project" value="UniProtKB-EC"/>
</dbReference>
<accession>A0A8B9BDJ3</accession>
<evidence type="ECO:0000256" key="4">
    <source>
        <dbReference type="ARBA" id="ARBA00004514"/>
    </source>
</evidence>
<evidence type="ECO:0000256" key="17">
    <source>
        <dbReference type="ARBA" id="ARBA00079278"/>
    </source>
</evidence>
<keyword evidence="8" id="KW-0507">mRNA processing</keyword>
<evidence type="ECO:0000256" key="5">
    <source>
        <dbReference type="ARBA" id="ARBA00008999"/>
    </source>
</evidence>
<evidence type="ECO:0000256" key="13">
    <source>
        <dbReference type="ARBA" id="ARBA00036943"/>
    </source>
</evidence>
<dbReference type="GO" id="GO:0006400">
    <property type="term" value="P:tRNA modification"/>
    <property type="evidence" value="ECO:0007669"/>
    <property type="project" value="Ensembl"/>
</dbReference>
<dbReference type="InterPro" id="IPR032819">
    <property type="entry name" value="TruB_C"/>
</dbReference>
<feature type="region of interest" description="Disordered" evidence="19">
    <location>
        <begin position="378"/>
        <end position="398"/>
    </location>
</feature>
<evidence type="ECO:0000259" key="20">
    <source>
        <dbReference type="Pfam" id="PF01509"/>
    </source>
</evidence>
<dbReference type="Pfam" id="PF16198">
    <property type="entry name" value="TruB_C_2"/>
    <property type="match status" value="1"/>
</dbReference>
<gene>
    <name evidence="22" type="primary">TRUB1</name>
</gene>
<keyword evidence="12" id="KW-0539">Nucleus</keyword>
<dbReference type="GeneTree" id="ENSGT00940000158962"/>
<dbReference type="NCBIfam" id="TIGR00431">
    <property type="entry name" value="TruB"/>
    <property type="match status" value="1"/>
</dbReference>
<dbReference type="GO" id="GO:1990481">
    <property type="term" value="P:mRNA pseudouridine synthesis"/>
    <property type="evidence" value="ECO:0007669"/>
    <property type="project" value="Ensembl"/>
</dbReference>
<feature type="compositionally biased region" description="Basic and acidic residues" evidence="19">
    <location>
        <begin position="385"/>
        <end position="398"/>
    </location>
</feature>
<reference evidence="22" key="1">
    <citation type="submission" date="2025-08" db="UniProtKB">
        <authorList>
            <consortium name="Ensembl"/>
        </authorList>
    </citation>
    <scope>IDENTIFICATION</scope>
</reference>
<evidence type="ECO:0000256" key="2">
    <source>
        <dbReference type="ARBA" id="ARBA00001896"/>
    </source>
</evidence>
<evidence type="ECO:0000256" key="19">
    <source>
        <dbReference type="SAM" id="MobiDB-lite"/>
    </source>
</evidence>
<keyword evidence="23" id="KW-1185">Reference proteome</keyword>
<dbReference type="GO" id="GO:0005634">
    <property type="term" value="C:nucleus"/>
    <property type="evidence" value="ECO:0007669"/>
    <property type="project" value="UniProtKB-SubCell"/>
</dbReference>
<feature type="region of interest" description="Disordered" evidence="19">
    <location>
        <begin position="1"/>
        <end position="122"/>
    </location>
</feature>
<evidence type="ECO:0000256" key="9">
    <source>
        <dbReference type="ARBA" id="ARBA00022694"/>
    </source>
</evidence>